<sequence>MVDMSSREQTGEPERRQVTVRPTPRLSPFLIAGVLAAVVAAVVVVLVTGPAEDYSLRGSLGYLTVAFAMPGLALGAVTWLFIDWRSRKRTRTYDLQKIDSAERTPAHDQE</sequence>
<reference evidence="3 4" key="1">
    <citation type="submission" date="2018-03" db="EMBL/GenBank/DDBJ databases">
        <title>Comparative analysis of microorganisms from saline springs in Andes Mountain Range, Colombia.</title>
        <authorList>
            <person name="Rubin E."/>
        </authorList>
    </citation>
    <scope>NUCLEOTIDE SEQUENCE [LARGE SCALE GENOMIC DNA]</scope>
    <source>
        <strain evidence="3 4">CG 35</strain>
    </source>
</reference>
<keyword evidence="2" id="KW-0472">Membrane</keyword>
<organism evidence="3 4">
    <name type="scientific">Nesterenkonia sandarakina</name>
    <dbReference type="NCBI Taxonomy" id="272918"/>
    <lineage>
        <taxon>Bacteria</taxon>
        <taxon>Bacillati</taxon>
        <taxon>Actinomycetota</taxon>
        <taxon>Actinomycetes</taxon>
        <taxon>Micrococcales</taxon>
        <taxon>Micrococcaceae</taxon>
        <taxon>Nesterenkonia</taxon>
    </lineage>
</organism>
<protein>
    <submittedName>
        <fullName evidence="3">Uncharacterized protein</fullName>
    </submittedName>
</protein>
<feature type="region of interest" description="Disordered" evidence="1">
    <location>
        <begin position="1"/>
        <end position="20"/>
    </location>
</feature>
<name>A0A2T0YGF6_9MICC</name>
<feature type="compositionally biased region" description="Basic and acidic residues" evidence="1">
    <location>
        <begin position="1"/>
        <end position="17"/>
    </location>
</feature>
<feature type="transmembrane region" description="Helical" evidence="2">
    <location>
        <begin position="26"/>
        <end position="48"/>
    </location>
</feature>
<comment type="caution">
    <text evidence="3">The sequence shown here is derived from an EMBL/GenBank/DDBJ whole genome shotgun (WGS) entry which is preliminary data.</text>
</comment>
<gene>
    <name evidence="3" type="ORF">BCL67_11364</name>
</gene>
<dbReference type="EMBL" id="PVTY01000013">
    <property type="protein sequence ID" value="PRZ14062.1"/>
    <property type="molecule type" value="Genomic_DNA"/>
</dbReference>
<keyword evidence="4" id="KW-1185">Reference proteome</keyword>
<evidence type="ECO:0000313" key="3">
    <source>
        <dbReference type="EMBL" id="PRZ14062.1"/>
    </source>
</evidence>
<keyword evidence="2" id="KW-0812">Transmembrane</keyword>
<dbReference type="AlphaFoldDB" id="A0A2T0YGF6"/>
<evidence type="ECO:0000256" key="2">
    <source>
        <dbReference type="SAM" id="Phobius"/>
    </source>
</evidence>
<evidence type="ECO:0000256" key="1">
    <source>
        <dbReference type="SAM" id="MobiDB-lite"/>
    </source>
</evidence>
<dbReference type="Proteomes" id="UP000238217">
    <property type="component" value="Unassembled WGS sequence"/>
</dbReference>
<evidence type="ECO:0000313" key="4">
    <source>
        <dbReference type="Proteomes" id="UP000238217"/>
    </source>
</evidence>
<feature type="transmembrane region" description="Helical" evidence="2">
    <location>
        <begin position="60"/>
        <end position="82"/>
    </location>
</feature>
<keyword evidence="2" id="KW-1133">Transmembrane helix</keyword>
<proteinExistence type="predicted"/>
<accession>A0A2T0YGF6</accession>